<keyword evidence="2 10" id="KW-0963">Cytoplasm</keyword>
<dbReference type="PANTHER" id="PTHR30100">
    <property type="entry name" value="FATTY ACID/PHOSPHOLIPID SYNTHESIS PROTEIN PLSX"/>
    <property type="match status" value="1"/>
</dbReference>
<evidence type="ECO:0000256" key="6">
    <source>
        <dbReference type="ARBA" id="ARBA00023209"/>
    </source>
</evidence>
<evidence type="ECO:0000256" key="5">
    <source>
        <dbReference type="ARBA" id="ARBA00023098"/>
    </source>
</evidence>
<comment type="subunit">
    <text evidence="9 10">Homodimer. Probably interacts with PlsY.</text>
</comment>
<evidence type="ECO:0000313" key="11">
    <source>
        <dbReference type="EMBL" id="AIS52563.1"/>
    </source>
</evidence>
<proteinExistence type="inferred from homology"/>
<evidence type="ECO:0000256" key="8">
    <source>
        <dbReference type="ARBA" id="ARBA00024069"/>
    </source>
</evidence>
<evidence type="ECO:0000256" key="7">
    <source>
        <dbReference type="ARBA" id="ARBA00023264"/>
    </source>
</evidence>
<accession>A0A097ARY0</accession>
<dbReference type="EC" id="2.3.1.274" evidence="8 10"/>
<name>A0A097ARY0_THEKI</name>
<dbReference type="PANTHER" id="PTHR30100:SF1">
    <property type="entry name" value="PHOSPHATE ACYLTRANSFERASE"/>
    <property type="match status" value="1"/>
</dbReference>
<dbReference type="NCBIfam" id="TIGR00182">
    <property type="entry name" value="plsX"/>
    <property type="match status" value="1"/>
</dbReference>
<dbReference type="HAMAP" id="MF_00019">
    <property type="entry name" value="PlsX"/>
    <property type="match status" value="1"/>
</dbReference>
<dbReference type="UniPathway" id="UPA00085"/>
<gene>
    <name evidence="10 11" type="primary">plsX</name>
    <name evidence="11" type="ORF">TKV_c13920</name>
</gene>
<dbReference type="AlphaFoldDB" id="A0A097ARY0"/>
<keyword evidence="4 10" id="KW-0808">Transferase</keyword>
<dbReference type="PIRSF" id="PIRSF002465">
    <property type="entry name" value="Phsphlp_syn_PlsX"/>
    <property type="match status" value="1"/>
</dbReference>
<dbReference type="KEGG" id="tki:TKV_c13920"/>
<evidence type="ECO:0000256" key="9">
    <source>
        <dbReference type="ARBA" id="ARBA00046608"/>
    </source>
</evidence>
<dbReference type="InterPro" id="IPR003664">
    <property type="entry name" value="FA_synthesis"/>
</dbReference>
<protein>
    <recommendedName>
        <fullName evidence="8 10">Phosphate acyltransferase</fullName>
        <ecNumber evidence="8 10">2.3.1.274</ecNumber>
    </recommendedName>
    <alternativeName>
        <fullName evidence="10">Acyl-ACP phosphotransacylase</fullName>
    </alternativeName>
    <alternativeName>
        <fullName evidence="10">Acyl-[acyl-carrier-protein]--phosphate acyltransferase</fullName>
    </alternativeName>
    <alternativeName>
        <fullName evidence="10">Phosphate-acyl-ACP acyltransferase</fullName>
    </alternativeName>
</protein>
<dbReference type="EMBL" id="CP009170">
    <property type="protein sequence ID" value="AIS52563.1"/>
    <property type="molecule type" value="Genomic_DNA"/>
</dbReference>
<dbReference type="Gene3D" id="3.40.718.10">
    <property type="entry name" value="Isopropylmalate Dehydrogenase"/>
    <property type="match status" value="1"/>
</dbReference>
<dbReference type="Pfam" id="PF02504">
    <property type="entry name" value="FA_synthesis"/>
    <property type="match status" value="1"/>
</dbReference>
<dbReference type="SUPFAM" id="SSF53659">
    <property type="entry name" value="Isocitrate/Isopropylmalate dehydrogenase-like"/>
    <property type="match status" value="1"/>
</dbReference>
<comment type="similarity">
    <text evidence="10">Belongs to the PlsX family.</text>
</comment>
<evidence type="ECO:0000256" key="4">
    <source>
        <dbReference type="ARBA" id="ARBA00022679"/>
    </source>
</evidence>
<dbReference type="eggNOG" id="COG0416">
    <property type="taxonomic scope" value="Bacteria"/>
</dbReference>
<evidence type="ECO:0000313" key="12">
    <source>
        <dbReference type="Proteomes" id="UP000029669"/>
    </source>
</evidence>
<evidence type="ECO:0000256" key="2">
    <source>
        <dbReference type="ARBA" id="ARBA00022490"/>
    </source>
</evidence>
<dbReference type="HOGENOM" id="CLU_039379_1_1_9"/>
<organism evidence="11 12">
    <name type="scientific">Thermoanaerobacter kivui</name>
    <name type="common">Acetogenium kivui</name>
    <dbReference type="NCBI Taxonomy" id="2325"/>
    <lineage>
        <taxon>Bacteria</taxon>
        <taxon>Bacillati</taxon>
        <taxon>Bacillota</taxon>
        <taxon>Clostridia</taxon>
        <taxon>Thermoanaerobacterales</taxon>
        <taxon>Thermoanaerobacteraceae</taxon>
        <taxon>Thermoanaerobacter</taxon>
    </lineage>
</organism>
<evidence type="ECO:0000256" key="1">
    <source>
        <dbReference type="ARBA" id="ARBA00001232"/>
    </source>
</evidence>
<keyword evidence="3 10" id="KW-0444">Lipid biosynthesis</keyword>
<evidence type="ECO:0000256" key="10">
    <source>
        <dbReference type="HAMAP-Rule" id="MF_00019"/>
    </source>
</evidence>
<comment type="catalytic activity">
    <reaction evidence="1 10">
        <text>a fatty acyl-[ACP] + phosphate = an acyl phosphate + holo-[ACP]</text>
        <dbReference type="Rhea" id="RHEA:42292"/>
        <dbReference type="Rhea" id="RHEA-COMP:9685"/>
        <dbReference type="Rhea" id="RHEA-COMP:14125"/>
        <dbReference type="ChEBI" id="CHEBI:43474"/>
        <dbReference type="ChEBI" id="CHEBI:59918"/>
        <dbReference type="ChEBI" id="CHEBI:64479"/>
        <dbReference type="ChEBI" id="CHEBI:138651"/>
        <dbReference type="EC" id="2.3.1.274"/>
    </reaction>
</comment>
<comment type="function">
    <text evidence="10">Catalyzes the reversible formation of acyl-phosphate (acyl-PO(4)) from acyl-[acyl-carrier-protein] (acyl-ACP). This enzyme utilizes acyl-ACP as fatty acyl donor, but not acyl-CoA.</text>
</comment>
<dbReference type="GO" id="GO:0043811">
    <property type="term" value="F:phosphate:acyl-[acyl carrier protein] acyltransferase activity"/>
    <property type="evidence" value="ECO:0007669"/>
    <property type="project" value="UniProtKB-UniRule"/>
</dbReference>
<keyword evidence="5 10" id="KW-0443">Lipid metabolism</keyword>
<comment type="pathway">
    <text evidence="10">Lipid metabolism; phospholipid metabolism.</text>
</comment>
<dbReference type="Proteomes" id="UP000029669">
    <property type="component" value="Chromosome"/>
</dbReference>
<comment type="subcellular location">
    <subcellularLocation>
        <location evidence="10">Cytoplasm</location>
    </subcellularLocation>
    <text evidence="10">Associated with the membrane possibly through PlsY.</text>
</comment>
<keyword evidence="11" id="KW-0012">Acyltransferase</keyword>
<dbReference type="RefSeq" id="WP_049685296.1">
    <property type="nucleotide sequence ID" value="NZ_CP009170.1"/>
</dbReference>
<evidence type="ECO:0000256" key="3">
    <source>
        <dbReference type="ARBA" id="ARBA00022516"/>
    </source>
</evidence>
<keyword evidence="7 10" id="KW-1208">Phospholipid metabolism</keyword>
<sequence length="332" mass="36086">MKLAIDAMGGDHAPEEIIKGSLEALHHFDDVEIVLIGNKEALEKLQGKNERLRLVYTTEVITNNESPVNAIRKKKDSSMVVGLELLKNDKVDAFLSAGNTGALMAGSLLILGRLKGIDRPALAPILPTREGAVVLLDAGSNTNCDAYNLMQFAVMGHVYAQKMFGIERPRVGLFNIGTEEGKGNDVIKRAFEGLKKTKLNFIGNVEGRDIPYGVCEVVVCDGFVGNAILKSMEGIASVIAHLLKEEFKRNIFTKLGALLVMGGLKRITKKMDYTEYGGAPLLGIKKPVIKAHGNSKAKAIFNAIKQAKTFVDNDVLNHIKEEIESMGDELSV</sequence>
<dbReference type="STRING" id="2325.TKV_c13920"/>
<dbReference type="GO" id="GO:0006633">
    <property type="term" value="P:fatty acid biosynthetic process"/>
    <property type="evidence" value="ECO:0007669"/>
    <property type="project" value="UniProtKB-UniRule"/>
</dbReference>
<dbReference type="GO" id="GO:0008654">
    <property type="term" value="P:phospholipid biosynthetic process"/>
    <property type="evidence" value="ECO:0007669"/>
    <property type="project" value="UniProtKB-KW"/>
</dbReference>
<keyword evidence="12" id="KW-1185">Reference proteome</keyword>
<reference evidence="12" key="1">
    <citation type="journal article" date="2015" name="Genome Announc.">
        <title>Whole-Genome Sequences of 80 Environmental and Clinical Isolates of Burkholderia pseudomallei.</title>
        <authorList>
            <person name="Johnson S.L."/>
            <person name="Baker A.L."/>
            <person name="Chain P.S."/>
            <person name="Currie B.J."/>
            <person name="Daligault H.E."/>
            <person name="Davenport K.W."/>
            <person name="Davis C.B."/>
            <person name="Inglis T.J."/>
            <person name="Kaestli M."/>
            <person name="Koren S."/>
            <person name="Mayo M."/>
            <person name="Merritt A.J."/>
            <person name="Price E.P."/>
            <person name="Sarovich D.S."/>
            <person name="Warner J."/>
            <person name="Rosovitz M.J."/>
        </authorList>
    </citation>
    <scope>NUCLEOTIDE SEQUENCE [LARGE SCALE GENOMIC DNA]</scope>
    <source>
        <strain evidence="12">DSM 2030</strain>
    </source>
</reference>
<keyword evidence="6 10" id="KW-0594">Phospholipid biosynthesis</keyword>
<dbReference type="InterPro" id="IPR012281">
    <property type="entry name" value="Phospholipid_synth_PlsX-like"/>
</dbReference>
<dbReference type="GO" id="GO:0005737">
    <property type="term" value="C:cytoplasm"/>
    <property type="evidence" value="ECO:0007669"/>
    <property type="project" value="UniProtKB-SubCell"/>
</dbReference>
<dbReference type="OrthoDB" id="9806408at2"/>